<dbReference type="Gene3D" id="2.30.30.40">
    <property type="entry name" value="SH3 Domains"/>
    <property type="match status" value="1"/>
</dbReference>
<dbReference type="SUPFAM" id="SSF50044">
    <property type="entry name" value="SH3-domain"/>
    <property type="match status" value="1"/>
</dbReference>
<dbReference type="InterPro" id="IPR036028">
    <property type="entry name" value="SH3-like_dom_sf"/>
</dbReference>
<dbReference type="GO" id="GO:0097320">
    <property type="term" value="P:plasma membrane tubulation"/>
    <property type="evidence" value="ECO:0007669"/>
    <property type="project" value="TreeGrafter"/>
</dbReference>
<dbReference type="EMBL" id="CAVNYO010000138">
    <property type="protein sequence ID" value="CAK5268609.1"/>
    <property type="molecule type" value="Genomic_DNA"/>
</dbReference>
<reference evidence="5" key="1">
    <citation type="submission" date="2023-11" db="EMBL/GenBank/DDBJ databases">
        <authorList>
            <person name="De Vega J J."/>
            <person name="De Vega J J."/>
        </authorList>
    </citation>
    <scope>NUCLEOTIDE SEQUENCE</scope>
</reference>
<proteinExistence type="predicted"/>
<name>A0AAD2H5Q6_9AGAR</name>
<dbReference type="InterPro" id="IPR001452">
    <property type="entry name" value="SH3_domain"/>
</dbReference>
<evidence type="ECO:0000256" key="1">
    <source>
        <dbReference type="ARBA" id="ARBA00022443"/>
    </source>
</evidence>
<dbReference type="PRINTS" id="PR00452">
    <property type="entry name" value="SH3DOMAIN"/>
</dbReference>
<protein>
    <recommendedName>
        <fullName evidence="4">SH3 domain-containing protein</fullName>
    </recommendedName>
</protein>
<dbReference type="GO" id="GO:0051666">
    <property type="term" value="P:actin cortical patch localization"/>
    <property type="evidence" value="ECO:0007669"/>
    <property type="project" value="InterPro"/>
</dbReference>
<dbReference type="FunFam" id="2.30.30.40:FF:000072">
    <property type="entry name" value="Unconventional Myosin IB"/>
    <property type="match status" value="1"/>
</dbReference>
<feature type="domain" description="SH3" evidence="4">
    <location>
        <begin position="57"/>
        <end position="118"/>
    </location>
</feature>
<dbReference type="Proteomes" id="UP001295794">
    <property type="component" value="Unassembled WGS sequence"/>
</dbReference>
<dbReference type="PANTHER" id="PTHR47174">
    <property type="entry name" value="BRIDGING INTEGRATOR 3"/>
    <property type="match status" value="1"/>
</dbReference>
<comment type="caution">
    <text evidence="5">The sequence shown here is derived from an EMBL/GenBank/DDBJ whole genome shotgun (WGS) entry which is preliminary data.</text>
</comment>
<gene>
    <name evidence="5" type="ORF">MYCIT1_LOCUS11903</name>
</gene>
<evidence type="ECO:0000256" key="2">
    <source>
        <dbReference type="PROSITE-ProRule" id="PRU00192"/>
    </source>
</evidence>
<evidence type="ECO:0000313" key="5">
    <source>
        <dbReference type="EMBL" id="CAK5268609.1"/>
    </source>
</evidence>
<keyword evidence="6" id="KW-1185">Reference proteome</keyword>
<dbReference type="AlphaFoldDB" id="A0AAD2H5Q6"/>
<dbReference type="SMART" id="SM00326">
    <property type="entry name" value="SH3"/>
    <property type="match status" value="1"/>
</dbReference>
<dbReference type="GO" id="GO:0030479">
    <property type="term" value="C:actin cortical patch"/>
    <property type="evidence" value="ECO:0007669"/>
    <property type="project" value="TreeGrafter"/>
</dbReference>
<dbReference type="GO" id="GO:0006897">
    <property type="term" value="P:endocytosis"/>
    <property type="evidence" value="ECO:0007669"/>
    <property type="project" value="InterPro"/>
</dbReference>
<organism evidence="5 6">
    <name type="scientific">Mycena citricolor</name>
    <dbReference type="NCBI Taxonomy" id="2018698"/>
    <lineage>
        <taxon>Eukaryota</taxon>
        <taxon>Fungi</taxon>
        <taxon>Dikarya</taxon>
        <taxon>Basidiomycota</taxon>
        <taxon>Agaricomycotina</taxon>
        <taxon>Agaricomycetes</taxon>
        <taxon>Agaricomycetidae</taxon>
        <taxon>Agaricales</taxon>
        <taxon>Marasmiineae</taxon>
        <taxon>Mycenaceae</taxon>
        <taxon>Mycena</taxon>
    </lineage>
</organism>
<dbReference type="InterPro" id="IPR046982">
    <property type="entry name" value="BIN3/RVS161-like"/>
</dbReference>
<accession>A0AAD2H5Q6</accession>
<evidence type="ECO:0000256" key="3">
    <source>
        <dbReference type="SAM" id="MobiDB-lite"/>
    </source>
</evidence>
<keyword evidence="1 2" id="KW-0728">SH3 domain</keyword>
<dbReference type="GO" id="GO:0043332">
    <property type="term" value="C:mating projection tip"/>
    <property type="evidence" value="ECO:0007669"/>
    <property type="project" value="TreeGrafter"/>
</dbReference>
<dbReference type="Pfam" id="PF07653">
    <property type="entry name" value="SH3_2"/>
    <property type="match status" value="1"/>
</dbReference>
<dbReference type="PANTHER" id="PTHR47174:SF1">
    <property type="entry name" value="REDUCED VIABILITY UPON STARVATION PROTEIN 167"/>
    <property type="match status" value="1"/>
</dbReference>
<feature type="region of interest" description="Disordered" evidence="3">
    <location>
        <begin position="108"/>
        <end position="158"/>
    </location>
</feature>
<sequence>MDVSALVSHIITQTRQNVEFLMSQNHISPSEGREILARLPNTQSANRTFMTSPPPGGQLVRGRALWGYNENSQNPNDLAFRAGDEIEILSENNPDWWTGRHNGRQGLFPSNYVEKRPGGGGTYPPQGRDGYSNMPIYQPPPPPGPANNGYPGGYGPGYQAGQPPAPYMPYGAPAPIPPAPIPPASAPPELPPKQSKFGGLGATLANSAVGGLGFGAGSAIGGDIVHAIF</sequence>
<dbReference type="GO" id="GO:0031097">
    <property type="term" value="C:medial cortex"/>
    <property type="evidence" value="ECO:0007669"/>
    <property type="project" value="TreeGrafter"/>
</dbReference>
<dbReference type="GO" id="GO:0008289">
    <property type="term" value="F:lipid binding"/>
    <property type="evidence" value="ECO:0007669"/>
    <property type="project" value="TreeGrafter"/>
</dbReference>
<dbReference type="PROSITE" id="PS50002">
    <property type="entry name" value="SH3"/>
    <property type="match status" value="1"/>
</dbReference>
<evidence type="ECO:0000259" key="4">
    <source>
        <dbReference type="PROSITE" id="PS50002"/>
    </source>
</evidence>
<dbReference type="GO" id="GO:1990528">
    <property type="term" value="C:Rvs161p-Rvs167p complex"/>
    <property type="evidence" value="ECO:0007669"/>
    <property type="project" value="TreeGrafter"/>
</dbReference>
<evidence type="ECO:0000313" key="6">
    <source>
        <dbReference type="Proteomes" id="UP001295794"/>
    </source>
</evidence>